<dbReference type="AlphaFoldDB" id="A0A858Q6R3"/>
<gene>
    <name evidence="1" type="ORF">GNH96_05905</name>
</gene>
<organism evidence="1 2">
    <name type="scientific">Methylococcus geothermalis</name>
    <dbReference type="NCBI Taxonomy" id="2681310"/>
    <lineage>
        <taxon>Bacteria</taxon>
        <taxon>Pseudomonadati</taxon>
        <taxon>Pseudomonadota</taxon>
        <taxon>Gammaproteobacteria</taxon>
        <taxon>Methylococcales</taxon>
        <taxon>Methylococcaceae</taxon>
        <taxon>Methylococcus</taxon>
    </lineage>
</organism>
<evidence type="ECO:0000313" key="2">
    <source>
        <dbReference type="Proteomes" id="UP000503004"/>
    </source>
</evidence>
<sequence>MTQTKMKSESLPKPIWIRTDKVFTLNLARVVKNVGEANEDVIRQARQAIRGKMGCHPSGIHR</sequence>
<dbReference type="Proteomes" id="UP000503004">
    <property type="component" value="Chromosome"/>
</dbReference>
<dbReference type="KEGG" id="metu:GNH96_05905"/>
<keyword evidence="2" id="KW-1185">Reference proteome</keyword>
<evidence type="ECO:0000313" key="1">
    <source>
        <dbReference type="EMBL" id="QJD29548.1"/>
    </source>
</evidence>
<accession>A0A858Q6R3</accession>
<dbReference type="EMBL" id="CP046565">
    <property type="protein sequence ID" value="QJD29548.1"/>
    <property type="molecule type" value="Genomic_DNA"/>
</dbReference>
<dbReference type="SUPFAM" id="SSF50118">
    <property type="entry name" value="Cell growth inhibitor/plasmid maintenance toxic component"/>
    <property type="match status" value="1"/>
</dbReference>
<reference evidence="2" key="1">
    <citation type="submission" date="2019-12" db="EMBL/GenBank/DDBJ databases">
        <authorList>
            <person name="Awala S.I."/>
            <person name="Rhee S.K."/>
        </authorList>
    </citation>
    <scope>NUCLEOTIDE SEQUENCE [LARGE SCALE GENOMIC DNA]</scope>
    <source>
        <strain evidence="2">IM1</strain>
    </source>
</reference>
<proteinExistence type="predicted"/>
<protein>
    <submittedName>
        <fullName evidence="1">Uncharacterized protein</fullName>
    </submittedName>
</protein>
<dbReference type="RefSeq" id="WP_169602831.1">
    <property type="nucleotide sequence ID" value="NZ_CP046565.1"/>
</dbReference>
<name>A0A858Q6R3_9GAMM</name>